<feature type="chain" id="PRO_5030562954" description="Photosynthesis system II assembly factor Ycf48/Hcf136-like domain-containing protein" evidence="4">
    <location>
        <begin position="24"/>
        <end position="382"/>
    </location>
</feature>
<dbReference type="InterPro" id="IPR028203">
    <property type="entry name" value="PSII_CF48-like_dom"/>
</dbReference>
<proteinExistence type="predicted"/>
<accession>A0A7Z7ETF6</accession>
<keyword evidence="1" id="KW-0602">Photosynthesis</keyword>
<dbReference type="InterPro" id="IPR015943">
    <property type="entry name" value="WD40/YVTN_repeat-like_dom_sf"/>
</dbReference>
<evidence type="ECO:0000256" key="4">
    <source>
        <dbReference type="SAM" id="SignalP"/>
    </source>
</evidence>
<dbReference type="PANTHER" id="PTHR47199">
    <property type="entry name" value="PHOTOSYSTEM II STABILITY/ASSEMBLY FACTOR HCF136, CHLOROPLASTIC"/>
    <property type="match status" value="1"/>
</dbReference>
<dbReference type="SUPFAM" id="SSF110296">
    <property type="entry name" value="Oligoxyloglucan reducing end-specific cellobiohydrolase"/>
    <property type="match status" value="1"/>
</dbReference>
<name>A0A7Z7ETF6_9GAMM</name>
<evidence type="ECO:0000313" key="7">
    <source>
        <dbReference type="Proteomes" id="UP000287766"/>
    </source>
</evidence>
<evidence type="ECO:0000256" key="2">
    <source>
        <dbReference type="ARBA" id="ARBA00023276"/>
    </source>
</evidence>
<organism evidence="6 7">
    <name type="scientific">Pseudidiomarina aestuarii</name>
    <dbReference type="NCBI Taxonomy" id="624146"/>
    <lineage>
        <taxon>Bacteria</taxon>
        <taxon>Pseudomonadati</taxon>
        <taxon>Pseudomonadota</taxon>
        <taxon>Gammaproteobacteria</taxon>
        <taxon>Alteromonadales</taxon>
        <taxon>Idiomarinaceae</taxon>
        <taxon>Pseudidiomarina</taxon>
    </lineage>
</organism>
<protein>
    <recommendedName>
        <fullName evidence="5">Photosynthesis system II assembly factor Ycf48/Hcf136-like domain-containing protein</fullName>
    </recommendedName>
</protein>
<gene>
    <name evidence="6" type="ORF">CWE22_01895</name>
</gene>
<evidence type="ECO:0000313" key="6">
    <source>
        <dbReference type="EMBL" id="RUO40975.1"/>
    </source>
</evidence>
<dbReference type="GO" id="GO:0015979">
    <property type="term" value="P:photosynthesis"/>
    <property type="evidence" value="ECO:0007669"/>
    <property type="project" value="UniProtKB-KW"/>
</dbReference>
<dbReference type="GO" id="GO:0009523">
    <property type="term" value="C:photosystem II"/>
    <property type="evidence" value="ECO:0007669"/>
    <property type="project" value="UniProtKB-KW"/>
</dbReference>
<feature type="coiled-coil region" evidence="3">
    <location>
        <begin position="138"/>
        <end position="167"/>
    </location>
</feature>
<dbReference type="PANTHER" id="PTHR47199:SF2">
    <property type="entry name" value="PHOTOSYSTEM II STABILITY_ASSEMBLY FACTOR HCF136, CHLOROPLASTIC"/>
    <property type="match status" value="1"/>
</dbReference>
<dbReference type="Proteomes" id="UP000287766">
    <property type="component" value="Unassembled WGS sequence"/>
</dbReference>
<dbReference type="Pfam" id="PF14870">
    <property type="entry name" value="PSII_BNR"/>
    <property type="match status" value="2"/>
</dbReference>
<keyword evidence="4" id="KW-0732">Signal</keyword>
<keyword evidence="2" id="KW-0604">Photosystem II</keyword>
<dbReference type="AlphaFoldDB" id="A0A7Z7ETF6"/>
<sequence length="382" mass="41108">MRRTIVGLGISCALTLLTVPVAAQMVTDYEVITAPALVAPKAERAVLTEIAVAGERLIAVGDYGLILTREQNSSDWIQANVPTSVLFTGVSFANAQRGWAVGHHGVIVATSDGGLTWQRQLDGFQFIELQQNYWGNLVEELESAIDASDDEAEIEELEWALENATFQAENADFAAEEGPTKPFLDVLALDANTVLVAGAYGTLLRSDDGGASWNLLDANVENPDGYHFNGLANGSEYLFLAGEAGQIFRSADRGDSWEVLDSPYYGSFFGLHVDQSDRLWVAGLRGNIFMSDDQGETYTQIRLEDTVNINSIVDAANGGVYLVGNAGVVGYVDEQGEVEQRTHSSGAILTDLTINQDGSLTLVGQRGVLSLESFDTASVEQE</sequence>
<keyword evidence="7" id="KW-1185">Reference proteome</keyword>
<dbReference type="CDD" id="cd15482">
    <property type="entry name" value="Sialidase_non-viral"/>
    <property type="match status" value="1"/>
</dbReference>
<reference evidence="7" key="1">
    <citation type="journal article" date="2018" name="Front. Microbiol.">
        <title>Genome-Based Analysis Reveals the Taxonomy and Diversity of the Family Idiomarinaceae.</title>
        <authorList>
            <person name="Liu Y."/>
            <person name="Lai Q."/>
            <person name="Shao Z."/>
        </authorList>
    </citation>
    <scope>NUCLEOTIDE SEQUENCE [LARGE SCALE GENOMIC DNA]</scope>
    <source>
        <strain evidence="7">KYW314</strain>
    </source>
</reference>
<evidence type="ECO:0000256" key="3">
    <source>
        <dbReference type="SAM" id="Coils"/>
    </source>
</evidence>
<dbReference type="EMBL" id="PIPR01000001">
    <property type="protein sequence ID" value="RUO40975.1"/>
    <property type="molecule type" value="Genomic_DNA"/>
</dbReference>
<dbReference type="RefSeq" id="WP_169929709.1">
    <property type="nucleotide sequence ID" value="NZ_PIPR01000001.1"/>
</dbReference>
<feature type="domain" description="Photosynthesis system II assembly factor Ycf48/Hcf136-like" evidence="5">
    <location>
        <begin position="71"/>
        <end position="120"/>
    </location>
</feature>
<keyword evidence="3" id="KW-0175">Coiled coil</keyword>
<comment type="caution">
    <text evidence="6">The sequence shown here is derived from an EMBL/GenBank/DDBJ whole genome shotgun (WGS) entry which is preliminary data.</text>
</comment>
<evidence type="ECO:0000256" key="1">
    <source>
        <dbReference type="ARBA" id="ARBA00022531"/>
    </source>
</evidence>
<evidence type="ECO:0000259" key="5">
    <source>
        <dbReference type="Pfam" id="PF14870"/>
    </source>
</evidence>
<dbReference type="Gene3D" id="2.130.10.10">
    <property type="entry name" value="YVTN repeat-like/Quinoprotein amine dehydrogenase"/>
    <property type="match status" value="1"/>
</dbReference>
<feature type="signal peptide" evidence="4">
    <location>
        <begin position="1"/>
        <end position="23"/>
    </location>
</feature>
<feature type="domain" description="Photosynthesis system II assembly factor Ycf48/Hcf136-like" evidence="5">
    <location>
        <begin position="183"/>
        <end position="260"/>
    </location>
</feature>